<accession>A0A844M2F1</accession>
<feature type="domain" description="Lysozyme inhibitor LprI-like N-terminal" evidence="2">
    <location>
        <begin position="41"/>
        <end position="129"/>
    </location>
</feature>
<name>A0A844M2F1_9GAMM</name>
<dbReference type="Gene3D" id="1.20.1270.180">
    <property type="match status" value="1"/>
</dbReference>
<reference evidence="3 4" key="1">
    <citation type="journal article" date="2019" name="PLoS ONE">
        <title>Pup mortality in New Zealand sea lions (Phocarctos hookeri) at Enderby Island, Auckland Islands, 2013-18.</title>
        <authorList>
            <person name="Michael S.A."/>
            <person name="Hayman D.T.S."/>
            <person name="Gray R."/>
            <person name="Zhang J."/>
            <person name="Rogers L."/>
            <person name="Roe W.D."/>
        </authorList>
    </citation>
    <scope>NUCLEOTIDE SEQUENCE [LARGE SCALE GENOMIC DNA]</scope>
    <source>
        <strain evidence="3 4">SM868</strain>
    </source>
</reference>
<proteinExistence type="predicted"/>
<dbReference type="OrthoDB" id="7340239at2"/>
<dbReference type="EMBL" id="WFKQ01000006">
    <property type="protein sequence ID" value="MUG32697.1"/>
    <property type="molecule type" value="Genomic_DNA"/>
</dbReference>
<feature type="chain" id="PRO_5032579086" evidence="1">
    <location>
        <begin position="36"/>
        <end position="142"/>
    </location>
</feature>
<dbReference type="Proteomes" id="UP000442109">
    <property type="component" value="Unassembled WGS sequence"/>
</dbReference>
<organism evidence="3 4">
    <name type="scientific">Psychrobacter sanguinis</name>
    <dbReference type="NCBI Taxonomy" id="861445"/>
    <lineage>
        <taxon>Bacteria</taxon>
        <taxon>Pseudomonadati</taxon>
        <taxon>Pseudomonadota</taxon>
        <taxon>Gammaproteobacteria</taxon>
        <taxon>Moraxellales</taxon>
        <taxon>Moraxellaceae</taxon>
        <taxon>Psychrobacter</taxon>
    </lineage>
</organism>
<dbReference type="AlphaFoldDB" id="A0A844M2F1"/>
<dbReference type="RefSeq" id="WP_155587333.1">
    <property type="nucleotide sequence ID" value="NZ_WFKQ01000006.1"/>
</dbReference>
<sequence length="142" mass="16207">MVFQTLFNRAFGAHSALAATPLILVTLLASTHAMASEEYCNGKYDQASMNQCAQADYKDEDAKLNSAYKTLRSLLNTEEKDQLKQVQLAWISYRDKVCDFENRNEKGGSIYPLLTSSCLKKHTEVRRKQIEGEINWIQETQH</sequence>
<dbReference type="Pfam" id="PF07007">
    <property type="entry name" value="LprI"/>
    <property type="match status" value="1"/>
</dbReference>
<evidence type="ECO:0000256" key="1">
    <source>
        <dbReference type="SAM" id="SignalP"/>
    </source>
</evidence>
<protein>
    <submittedName>
        <fullName evidence="3">DUF1311 domain-containing protein</fullName>
    </submittedName>
</protein>
<keyword evidence="1" id="KW-0732">Signal</keyword>
<dbReference type="PANTHER" id="PTHR39176:SF1">
    <property type="entry name" value="PERIPLASMIC PROTEIN"/>
    <property type="match status" value="1"/>
</dbReference>
<dbReference type="InterPro" id="IPR009739">
    <property type="entry name" value="LprI-like_N"/>
</dbReference>
<evidence type="ECO:0000313" key="4">
    <source>
        <dbReference type="Proteomes" id="UP000442109"/>
    </source>
</evidence>
<evidence type="ECO:0000313" key="3">
    <source>
        <dbReference type="EMBL" id="MUG32697.1"/>
    </source>
</evidence>
<comment type="caution">
    <text evidence="3">The sequence shown here is derived from an EMBL/GenBank/DDBJ whole genome shotgun (WGS) entry which is preliminary data.</text>
</comment>
<keyword evidence="4" id="KW-1185">Reference proteome</keyword>
<gene>
    <name evidence="3" type="ORF">GB996_07785</name>
</gene>
<dbReference type="PANTHER" id="PTHR39176">
    <property type="entry name" value="PERIPLASMIC PROTEIN-RELATED"/>
    <property type="match status" value="1"/>
</dbReference>
<feature type="signal peptide" evidence="1">
    <location>
        <begin position="1"/>
        <end position="35"/>
    </location>
</feature>
<evidence type="ECO:0000259" key="2">
    <source>
        <dbReference type="Pfam" id="PF07007"/>
    </source>
</evidence>